<dbReference type="Proteomes" id="UP000196573">
    <property type="component" value="Unassembled WGS sequence"/>
</dbReference>
<dbReference type="AlphaFoldDB" id="A0A1X7APL3"/>
<dbReference type="RefSeq" id="WP_133060597.1">
    <property type="nucleotide sequence ID" value="NZ_CBCSCN010000013.1"/>
</dbReference>
<name>A0A1X7APL3_9GAMM</name>
<accession>A0A1X7APL3</accession>
<evidence type="ECO:0000313" key="1">
    <source>
        <dbReference type="EMBL" id="SMA50254.1"/>
    </source>
</evidence>
<proteinExistence type="predicted"/>
<sequence length="265" mass="28474">MMAGFGSGKLFVWLKLTLLTTLVFLFPIAVSAIEKEQPGFFLSGQFWRAAAVQKTSTGWQHIYHCSGCEGASSLTITTSTDLTTGNHIHDELDRSYASLETKQEHDSGHTLFSILQATDPLSSISPNRVLVLGVRYPAVRSGYWHHLELVIETTRETEEQNIAARWKSLLGHVGINQQSLTLHPKEEAVTAINIASPDQSWFSDLVETVGAGNLIAGTAITTTGLLLLGAQIALGAANVRGPCGKPLGQCPCTKKALRAAGLPAL</sequence>
<gene>
    <name evidence="1" type="ORF">EHSB41UT_04048</name>
</gene>
<dbReference type="EMBL" id="FWPT01000011">
    <property type="protein sequence ID" value="SMA50254.1"/>
    <property type="molecule type" value="Genomic_DNA"/>
</dbReference>
<dbReference type="OrthoDB" id="9879812at2"/>
<reference evidence="1 2" key="1">
    <citation type="submission" date="2017-03" db="EMBL/GenBank/DDBJ databases">
        <authorList>
            <person name="Afonso C.L."/>
            <person name="Miller P.J."/>
            <person name="Scott M.A."/>
            <person name="Spackman E."/>
            <person name="Goraichik I."/>
            <person name="Dimitrov K.M."/>
            <person name="Suarez D.L."/>
            <person name="Swayne D.E."/>
        </authorList>
    </citation>
    <scope>NUCLEOTIDE SEQUENCE [LARGE SCALE GENOMIC DNA]</scope>
    <source>
        <strain evidence="1">SB41UT1</strain>
    </source>
</reference>
<organism evidence="1 2">
    <name type="scientific">Parendozoicomonas haliclonae</name>
    <dbReference type="NCBI Taxonomy" id="1960125"/>
    <lineage>
        <taxon>Bacteria</taxon>
        <taxon>Pseudomonadati</taxon>
        <taxon>Pseudomonadota</taxon>
        <taxon>Gammaproteobacteria</taxon>
        <taxon>Oceanospirillales</taxon>
        <taxon>Endozoicomonadaceae</taxon>
        <taxon>Parendozoicomonas</taxon>
    </lineage>
</organism>
<keyword evidence="2" id="KW-1185">Reference proteome</keyword>
<protein>
    <submittedName>
        <fullName evidence="1">Uncharacterized protein</fullName>
    </submittedName>
</protein>
<evidence type="ECO:0000313" key="2">
    <source>
        <dbReference type="Proteomes" id="UP000196573"/>
    </source>
</evidence>